<feature type="domain" description="Histidine kinase/HSP90-like ATPase" evidence="10">
    <location>
        <begin position="269"/>
        <end position="361"/>
    </location>
</feature>
<dbReference type="Pfam" id="PF07730">
    <property type="entry name" value="HisKA_3"/>
    <property type="match status" value="1"/>
</dbReference>
<dbReference type="Gene3D" id="1.20.5.1930">
    <property type="match status" value="1"/>
</dbReference>
<dbReference type="PANTHER" id="PTHR24421">
    <property type="entry name" value="NITRATE/NITRITE SENSOR PROTEIN NARX-RELATED"/>
    <property type="match status" value="1"/>
</dbReference>
<dbReference type="GO" id="GO:0005524">
    <property type="term" value="F:ATP binding"/>
    <property type="evidence" value="ECO:0007669"/>
    <property type="project" value="UniProtKB-KW"/>
</dbReference>
<feature type="transmembrane region" description="Helical" evidence="9">
    <location>
        <begin position="43"/>
        <end position="61"/>
    </location>
</feature>
<keyword evidence="8" id="KW-0902">Two-component regulatory system</keyword>
<evidence type="ECO:0000256" key="9">
    <source>
        <dbReference type="SAM" id="Phobius"/>
    </source>
</evidence>
<dbReference type="EMBL" id="BOMB01000004">
    <property type="protein sequence ID" value="GID10034.1"/>
    <property type="molecule type" value="Genomic_DNA"/>
</dbReference>
<dbReference type="Proteomes" id="UP000612808">
    <property type="component" value="Unassembled WGS sequence"/>
</dbReference>
<evidence type="ECO:0000256" key="5">
    <source>
        <dbReference type="ARBA" id="ARBA00022741"/>
    </source>
</evidence>
<comment type="caution">
    <text evidence="11">The sequence shown here is derived from an EMBL/GenBank/DDBJ whole genome shotgun (WGS) entry which is preliminary data.</text>
</comment>
<organism evidence="11 12">
    <name type="scientific">Actinocatenispora rupis</name>
    <dbReference type="NCBI Taxonomy" id="519421"/>
    <lineage>
        <taxon>Bacteria</taxon>
        <taxon>Bacillati</taxon>
        <taxon>Actinomycetota</taxon>
        <taxon>Actinomycetes</taxon>
        <taxon>Micromonosporales</taxon>
        <taxon>Micromonosporaceae</taxon>
        <taxon>Actinocatenispora</taxon>
    </lineage>
</organism>
<gene>
    <name evidence="11" type="ORF">Aru02nite_09230</name>
</gene>
<dbReference type="InterPro" id="IPR011712">
    <property type="entry name" value="Sig_transdc_His_kin_sub3_dim/P"/>
</dbReference>
<dbReference type="InterPro" id="IPR003594">
    <property type="entry name" value="HATPase_dom"/>
</dbReference>
<keyword evidence="7" id="KW-0067">ATP-binding</keyword>
<evidence type="ECO:0000256" key="3">
    <source>
        <dbReference type="ARBA" id="ARBA00022553"/>
    </source>
</evidence>
<keyword evidence="4" id="KW-0808">Transferase</keyword>
<keyword evidence="9" id="KW-1133">Transmembrane helix</keyword>
<evidence type="ECO:0000256" key="4">
    <source>
        <dbReference type="ARBA" id="ARBA00022679"/>
    </source>
</evidence>
<proteinExistence type="predicted"/>
<dbReference type="Pfam" id="PF02518">
    <property type="entry name" value="HATPase_c"/>
    <property type="match status" value="1"/>
</dbReference>
<keyword evidence="9" id="KW-0472">Membrane</keyword>
<dbReference type="InterPro" id="IPR036890">
    <property type="entry name" value="HATPase_C_sf"/>
</dbReference>
<reference evidence="11" key="1">
    <citation type="submission" date="2021-01" db="EMBL/GenBank/DDBJ databases">
        <title>Whole genome shotgun sequence of Actinocatenispora rupis NBRC 107355.</title>
        <authorList>
            <person name="Komaki H."/>
            <person name="Tamura T."/>
        </authorList>
    </citation>
    <scope>NUCLEOTIDE SEQUENCE</scope>
    <source>
        <strain evidence="11">NBRC 107355</strain>
    </source>
</reference>
<evidence type="ECO:0000256" key="2">
    <source>
        <dbReference type="ARBA" id="ARBA00012438"/>
    </source>
</evidence>
<keyword evidence="6 11" id="KW-0418">Kinase</keyword>
<keyword evidence="12" id="KW-1185">Reference proteome</keyword>
<evidence type="ECO:0000256" key="1">
    <source>
        <dbReference type="ARBA" id="ARBA00000085"/>
    </source>
</evidence>
<accession>A0A8J3NC47</accession>
<dbReference type="SUPFAM" id="SSF55874">
    <property type="entry name" value="ATPase domain of HSP90 chaperone/DNA topoisomerase II/histidine kinase"/>
    <property type="match status" value="1"/>
</dbReference>
<evidence type="ECO:0000256" key="7">
    <source>
        <dbReference type="ARBA" id="ARBA00022840"/>
    </source>
</evidence>
<dbReference type="CDD" id="cd16917">
    <property type="entry name" value="HATPase_UhpB-NarQ-NarX-like"/>
    <property type="match status" value="1"/>
</dbReference>
<dbReference type="GO" id="GO:0046983">
    <property type="term" value="F:protein dimerization activity"/>
    <property type="evidence" value="ECO:0007669"/>
    <property type="project" value="InterPro"/>
</dbReference>
<dbReference type="GO" id="GO:0000155">
    <property type="term" value="F:phosphorelay sensor kinase activity"/>
    <property type="evidence" value="ECO:0007669"/>
    <property type="project" value="InterPro"/>
</dbReference>
<evidence type="ECO:0000256" key="6">
    <source>
        <dbReference type="ARBA" id="ARBA00022777"/>
    </source>
</evidence>
<protein>
    <recommendedName>
        <fullName evidence="2">histidine kinase</fullName>
        <ecNumber evidence="2">2.7.13.3</ecNumber>
    </recommendedName>
</protein>
<dbReference type="InterPro" id="IPR050482">
    <property type="entry name" value="Sensor_HK_TwoCompSys"/>
</dbReference>
<dbReference type="SMART" id="SM00387">
    <property type="entry name" value="HATPase_c"/>
    <property type="match status" value="1"/>
</dbReference>
<sequence length="363" mass="37913">MVGVAAAATLAGLIAPVDRTHLDPLGYAVPLVGALSLLARRRVPNVVVVVTTVCVAVYYDLGYPGYGASLPLIVALYTAVLAGHRRIALVPLAGLLVGTVTRVVTGSPLRESSQSAFLLAGWLVAAVAMGAGHRQWRAYVRQLEKRALDAERTREEAARRRAAEERLHIARELHDSLTHSISVITMQAGVAVHLANKRGEPVPEALTAIQAAGRDANRELRATLGVLRAESDDPVTGVDALPELVARSATAGMPATLTRSGTPVALPAAVDRAAYRIVQEALTNAGRHSGAAAATVEVRHLPDALVVEVCDDGGATPDSPPVPGIGLLGMRERVTALGGTLDAAPRPEGGFRVRAELPLRVTA</sequence>
<dbReference type="PANTHER" id="PTHR24421:SF10">
    <property type="entry name" value="NITRATE_NITRITE SENSOR PROTEIN NARQ"/>
    <property type="match status" value="1"/>
</dbReference>
<name>A0A8J3NC47_9ACTN</name>
<evidence type="ECO:0000313" key="11">
    <source>
        <dbReference type="EMBL" id="GID10034.1"/>
    </source>
</evidence>
<keyword evidence="9" id="KW-0812">Transmembrane</keyword>
<dbReference type="EC" id="2.7.13.3" evidence="2"/>
<keyword evidence="5" id="KW-0547">Nucleotide-binding</keyword>
<dbReference type="Gene3D" id="3.30.565.10">
    <property type="entry name" value="Histidine kinase-like ATPase, C-terminal domain"/>
    <property type="match status" value="1"/>
</dbReference>
<dbReference type="GO" id="GO:0016020">
    <property type="term" value="C:membrane"/>
    <property type="evidence" value="ECO:0007669"/>
    <property type="project" value="InterPro"/>
</dbReference>
<keyword evidence="3" id="KW-0597">Phosphoprotein</keyword>
<comment type="catalytic activity">
    <reaction evidence="1">
        <text>ATP + protein L-histidine = ADP + protein N-phospho-L-histidine.</text>
        <dbReference type="EC" id="2.7.13.3"/>
    </reaction>
</comment>
<evidence type="ECO:0000259" key="10">
    <source>
        <dbReference type="SMART" id="SM00387"/>
    </source>
</evidence>
<dbReference type="AlphaFoldDB" id="A0A8J3NC47"/>
<evidence type="ECO:0000256" key="8">
    <source>
        <dbReference type="ARBA" id="ARBA00023012"/>
    </source>
</evidence>
<evidence type="ECO:0000313" key="12">
    <source>
        <dbReference type="Proteomes" id="UP000612808"/>
    </source>
</evidence>